<dbReference type="Proteomes" id="UP001303046">
    <property type="component" value="Unassembled WGS sequence"/>
</dbReference>
<evidence type="ECO:0000256" key="1">
    <source>
        <dbReference type="ARBA" id="ARBA00010479"/>
    </source>
</evidence>
<evidence type="ECO:0000256" key="4">
    <source>
        <dbReference type="ARBA" id="ARBA00023203"/>
    </source>
</evidence>
<dbReference type="InterPro" id="IPR002189">
    <property type="entry name" value="CapZ_alpha"/>
</dbReference>
<evidence type="ECO:0000313" key="7">
    <source>
        <dbReference type="Proteomes" id="UP001303046"/>
    </source>
</evidence>
<keyword evidence="4 5" id="KW-0009">Actin-binding</keyword>
<name>A0ABR1DHZ7_NECAM</name>
<reference evidence="6 7" key="1">
    <citation type="submission" date="2023-08" db="EMBL/GenBank/DDBJ databases">
        <title>A Necator americanus chromosomal reference genome.</title>
        <authorList>
            <person name="Ilik V."/>
            <person name="Petrzelkova K.J."/>
            <person name="Pardy F."/>
            <person name="Fuh T."/>
            <person name="Niatou-Singa F.S."/>
            <person name="Gouil Q."/>
            <person name="Baker L."/>
            <person name="Ritchie M.E."/>
            <person name="Jex A.R."/>
            <person name="Gazzola D."/>
            <person name="Li H."/>
            <person name="Toshio Fujiwara R."/>
            <person name="Zhan B."/>
            <person name="Aroian R.V."/>
            <person name="Pafco B."/>
            <person name="Schwarz E.M."/>
        </authorList>
    </citation>
    <scope>NUCLEOTIDE SEQUENCE [LARGE SCALE GENOMIC DNA]</scope>
    <source>
        <strain evidence="6 7">Aroian</strain>
        <tissue evidence="6">Whole animal</tissue>
    </source>
</reference>
<dbReference type="Gene3D" id="3.90.1150.210">
    <property type="entry name" value="F-actin capping protein, beta subunit"/>
    <property type="match status" value="1"/>
</dbReference>
<dbReference type="PRINTS" id="PR00191">
    <property type="entry name" value="FACTINCAPA"/>
</dbReference>
<evidence type="ECO:0000256" key="3">
    <source>
        <dbReference type="ARBA" id="ARBA00022467"/>
    </source>
</evidence>
<dbReference type="PROSITE" id="PS00748">
    <property type="entry name" value="F_ACTIN_CAPPING_A_1"/>
    <property type="match status" value="1"/>
</dbReference>
<dbReference type="Gene3D" id="3.30.1140.60">
    <property type="entry name" value="F-actin capping protein, alpha subunit"/>
    <property type="match status" value="1"/>
</dbReference>
<dbReference type="PANTHER" id="PTHR10653:SF0">
    <property type="entry name" value="F-ACTIN-CAPPING PROTEIN SUBUNIT ALPHA"/>
    <property type="match status" value="1"/>
</dbReference>
<proteinExistence type="inferred from homology"/>
<dbReference type="InterPro" id="IPR042276">
    <property type="entry name" value="CapZ_alpha/beta_2"/>
</dbReference>
<comment type="subunit">
    <text evidence="5">Heterodimer of an alpha and a beta subunit.</text>
</comment>
<dbReference type="SUPFAM" id="SSF90096">
    <property type="entry name" value="Subunits of heterodimeric actin filament capping protein Capz"/>
    <property type="match status" value="1"/>
</dbReference>
<organism evidence="6 7">
    <name type="scientific">Necator americanus</name>
    <name type="common">Human hookworm</name>
    <dbReference type="NCBI Taxonomy" id="51031"/>
    <lineage>
        <taxon>Eukaryota</taxon>
        <taxon>Metazoa</taxon>
        <taxon>Ecdysozoa</taxon>
        <taxon>Nematoda</taxon>
        <taxon>Chromadorea</taxon>
        <taxon>Rhabditida</taxon>
        <taxon>Rhabditina</taxon>
        <taxon>Rhabditomorpha</taxon>
        <taxon>Strongyloidea</taxon>
        <taxon>Ancylostomatidae</taxon>
        <taxon>Bunostominae</taxon>
        <taxon>Necator</taxon>
    </lineage>
</organism>
<evidence type="ECO:0000256" key="5">
    <source>
        <dbReference type="RuleBase" id="RU365077"/>
    </source>
</evidence>
<dbReference type="Pfam" id="PF01267">
    <property type="entry name" value="F-actin_cap_A"/>
    <property type="match status" value="1"/>
</dbReference>
<evidence type="ECO:0000313" key="6">
    <source>
        <dbReference type="EMBL" id="KAK6749823.1"/>
    </source>
</evidence>
<sequence length="358" mass="40900">MTTEATIPDSEKVRIVSDFLQHAPPGEFNEVFNAVRMLLNNDQLLKEGCAHAITKYNESQFIPVKIEGVEKQTLVTPFNDIGGGRYVDDASKKSFKYDHLRKEASDIQSSAAESGLVESWRAALQKELDAYIDDHYSKSGVGCVFIRHGNFTLCIESHQFQPKNFCNGRWRSEWKIPVGDGKTGSQELVGKVKVQVHYYEDGNVQLFSEKDFNLKIQVTSDLEKTAKDILSTIRDEEGKYQQAVQENYASMSDNTFKALRRQLPVIRAKMDWHKVQSYRIGQEMKPHSSLLMLLSCCSKQSILLKSFTRKFFMASFLREAQQVGPGQSAPKSYITRSKEFPRLFQWSVTDNFLCGYLR</sequence>
<comment type="caution">
    <text evidence="6">The sequence shown here is derived from an EMBL/GenBank/DDBJ whole genome shotgun (WGS) entry which is preliminary data.</text>
</comment>
<comment type="function">
    <text evidence="5">F-actin-capping proteins bind in a Ca(2+)-independent manner to the fast growing ends of actin filaments (barbed end) thereby blocking the exchange of subunits at these ends. Unlike other capping proteins (such as gelsolin and severin), these proteins do not sever actin filaments.</text>
</comment>
<gene>
    <name evidence="6" type="primary">Necator_chrIV.g15355</name>
    <name evidence="6" type="ORF">RB195_002060</name>
</gene>
<comment type="similarity">
    <text evidence="1 5">Belongs to the F-actin-capping protein alpha subunit family.</text>
</comment>
<evidence type="ECO:0000256" key="2">
    <source>
        <dbReference type="ARBA" id="ARBA00014038"/>
    </source>
</evidence>
<accession>A0ABR1DHZ7</accession>
<dbReference type="EMBL" id="JAVFWL010000004">
    <property type="protein sequence ID" value="KAK6749823.1"/>
    <property type="molecule type" value="Genomic_DNA"/>
</dbReference>
<dbReference type="InterPro" id="IPR037282">
    <property type="entry name" value="CapZ_alpha/beta"/>
</dbReference>
<dbReference type="InterPro" id="IPR042489">
    <property type="entry name" value="CapZ_alpha_1"/>
</dbReference>
<keyword evidence="7" id="KW-1185">Reference proteome</keyword>
<protein>
    <recommendedName>
        <fullName evidence="2 5">F-actin-capping protein subunit alpha</fullName>
    </recommendedName>
</protein>
<dbReference type="PANTHER" id="PTHR10653">
    <property type="entry name" value="F-ACTIN-CAPPING PROTEIN SUBUNIT ALPHA"/>
    <property type="match status" value="1"/>
</dbReference>
<keyword evidence="3 5" id="KW-0117">Actin capping</keyword>
<dbReference type="InterPro" id="IPR017865">
    <property type="entry name" value="F-actin_cap_asu_CS"/>
</dbReference>